<sequence>MHRPAWFSSLTQHGEKPPWLLKYRSSEGFIIGTVALAVFTDMFLYGVIVPVIPFALQERIHVTPNRIQYWVSVLIAVYGAALLAFSPFCGWLADHTSSRRSPLLLGLLALLGATVLLNVGSRIGVLIVARLLQGTSATVVWVVGLALLADTVPQGKLAHAMGYVAAGMSMGILVAPLLGGVVFDRAGYNAVFGMAYALVGIDIILRLLLVEKKVAARWDPSAIRQTASEDEATERSSTSVEEVAGPSNVDVEKDVQSAGRTPGLETGTSRAPSPNEPPTIDSPGPSRKRARSSLPPVLSLLYSRRLLAALFGSLVQAALMTAFDSVLTIHASTIFHWRSTGAALLFLPIVIPTFLAPVVGYMTDRYGSRYPAAIGFLLACPPFVCLRFIQENAIRDKVLLCALLALIGLTLTLTFPPFMAEISGVVEAKEKKMLERGEKGYGRGGAYAQAYGLFNMAFAGGCLVGPLLAGFVVKDRGWGTMAWVMGLLSAVTSVPTFLWMGGWVFGKK</sequence>
<name>A0ACB6RCU8_9PLEO</name>
<gene>
    <name evidence="1" type="ORF">BDR25DRAFT_331696</name>
</gene>
<comment type="caution">
    <text evidence="1">The sequence shown here is derived from an EMBL/GenBank/DDBJ whole genome shotgun (WGS) entry which is preliminary data.</text>
</comment>
<reference evidence="1" key="1">
    <citation type="journal article" date="2020" name="Stud. Mycol.">
        <title>101 Dothideomycetes genomes: a test case for predicting lifestyles and emergence of pathogens.</title>
        <authorList>
            <person name="Haridas S."/>
            <person name="Albert R."/>
            <person name="Binder M."/>
            <person name="Bloem J."/>
            <person name="Labutti K."/>
            <person name="Salamov A."/>
            <person name="Andreopoulos B."/>
            <person name="Baker S."/>
            <person name="Barry K."/>
            <person name="Bills G."/>
            <person name="Bluhm B."/>
            <person name="Cannon C."/>
            <person name="Castanera R."/>
            <person name="Culley D."/>
            <person name="Daum C."/>
            <person name="Ezra D."/>
            <person name="Gonzalez J."/>
            <person name="Henrissat B."/>
            <person name="Kuo A."/>
            <person name="Liang C."/>
            <person name="Lipzen A."/>
            <person name="Lutzoni F."/>
            <person name="Magnuson J."/>
            <person name="Mondo S."/>
            <person name="Nolan M."/>
            <person name="Ohm R."/>
            <person name="Pangilinan J."/>
            <person name="Park H.-J."/>
            <person name="Ramirez L."/>
            <person name="Alfaro M."/>
            <person name="Sun H."/>
            <person name="Tritt A."/>
            <person name="Yoshinaga Y."/>
            <person name="Zwiers L.-H."/>
            <person name="Turgeon B."/>
            <person name="Goodwin S."/>
            <person name="Spatafora J."/>
            <person name="Crous P."/>
            <person name="Grigoriev I."/>
        </authorList>
    </citation>
    <scope>NUCLEOTIDE SEQUENCE</scope>
    <source>
        <strain evidence="1">ATCC 200398</strain>
    </source>
</reference>
<accession>A0ACB6RCU8</accession>
<proteinExistence type="predicted"/>
<evidence type="ECO:0000313" key="1">
    <source>
        <dbReference type="EMBL" id="KAF2476152.1"/>
    </source>
</evidence>
<dbReference type="EMBL" id="MU003495">
    <property type="protein sequence ID" value="KAF2476152.1"/>
    <property type="molecule type" value="Genomic_DNA"/>
</dbReference>
<dbReference type="Proteomes" id="UP000799755">
    <property type="component" value="Unassembled WGS sequence"/>
</dbReference>
<keyword evidence="2" id="KW-1185">Reference proteome</keyword>
<protein>
    <submittedName>
        <fullName evidence="1">MFS general substrate transporter</fullName>
    </submittedName>
</protein>
<evidence type="ECO:0000313" key="2">
    <source>
        <dbReference type="Proteomes" id="UP000799755"/>
    </source>
</evidence>
<organism evidence="1 2">
    <name type="scientific">Lindgomyces ingoldianus</name>
    <dbReference type="NCBI Taxonomy" id="673940"/>
    <lineage>
        <taxon>Eukaryota</taxon>
        <taxon>Fungi</taxon>
        <taxon>Dikarya</taxon>
        <taxon>Ascomycota</taxon>
        <taxon>Pezizomycotina</taxon>
        <taxon>Dothideomycetes</taxon>
        <taxon>Pleosporomycetidae</taxon>
        <taxon>Pleosporales</taxon>
        <taxon>Lindgomycetaceae</taxon>
        <taxon>Lindgomyces</taxon>
    </lineage>
</organism>